<evidence type="ECO:0000313" key="2">
    <source>
        <dbReference type="Proteomes" id="UP000198242"/>
    </source>
</evidence>
<name>A0A1C4VSS8_MICVI</name>
<protein>
    <submittedName>
        <fullName evidence="1">Uncharacterized protein</fullName>
    </submittedName>
</protein>
<organism evidence="1 2">
    <name type="scientific">Micromonospora viridifaciens</name>
    <dbReference type="NCBI Taxonomy" id="1881"/>
    <lineage>
        <taxon>Bacteria</taxon>
        <taxon>Bacillati</taxon>
        <taxon>Actinomycetota</taxon>
        <taxon>Actinomycetes</taxon>
        <taxon>Micromonosporales</taxon>
        <taxon>Micromonosporaceae</taxon>
        <taxon>Micromonospora</taxon>
    </lineage>
</organism>
<reference evidence="2" key="1">
    <citation type="submission" date="2016-06" db="EMBL/GenBank/DDBJ databases">
        <authorList>
            <person name="Varghese N."/>
            <person name="Submissions Spin"/>
        </authorList>
    </citation>
    <scope>NUCLEOTIDE SEQUENCE [LARGE SCALE GENOMIC DNA]</scope>
    <source>
        <strain evidence="2">DSM 43909</strain>
    </source>
</reference>
<dbReference type="RefSeq" id="WP_231935077.1">
    <property type="nucleotide sequence ID" value="NZ_LT607411.1"/>
</dbReference>
<dbReference type="AlphaFoldDB" id="A0A1C4VSS8"/>
<sequence length="104" mass="11787">MAMMTVAFKGDRKWWIQGSTFEYIVESVPAGMLEDEDLAMYLRPARAQGYLDLQGMEPDRAERIVAALREGVVGRMRVIDPSKTDVVEFYEDLLRTAVGRNGND</sequence>
<proteinExistence type="predicted"/>
<evidence type="ECO:0000313" key="1">
    <source>
        <dbReference type="EMBL" id="SCE87036.1"/>
    </source>
</evidence>
<accession>A0A1C4VSS8</accession>
<gene>
    <name evidence="1" type="ORF">GA0074695_1757</name>
</gene>
<dbReference type="EMBL" id="LT607411">
    <property type="protein sequence ID" value="SCE87036.1"/>
    <property type="molecule type" value="Genomic_DNA"/>
</dbReference>
<keyword evidence="2" id="KW-1185">Reference proteome</keyword>
<dbReference type="Proteomes" id="UP000198242">
    <property type="component" value="Chromosome I"/>
</dbReference>